<dbReference type="InterPro" id="IPR050602">
    <property type="entry name" value="Malonyl-ACP_OMT"/>
</dbReference>
<name>A0A7D5V886_9NEIS</name>
<dbReference type="GO" id="GO:0010340">
    <property type="term" value="F:carboxyl-O-methyltransferase activity"/>
    <property type="evidence" value="ECO:0007669"/>
    <property type="project" value="UniProtKB-UniRule"/>
</dbReference>
<dbReference type="GO" id="GO:0009102">
    <property type="term" value="P:biotin biosynthetic process"/>
    <property type="evidence" value="ECO:0007669"/>
    <property type="project" value="UniProtKB-UniRule"/>
</dbReference>
<keyword evidence="6 8" id="KW-0949">S-adenosyl-L-methionine</keyword>
<reference evidence="10 11" key="1">
    <citation type="journal article" date="2016" name="Int. J. Syst. Evol. Microbiol.">
        <title>Chitinibacter fontanus sp. nov., isolated from a spring.</title>
        <authorList>
            <person name="Sheu S.Y."/>
            <person name="Li Y.S."/>
            <person name="Young C.C."/>
            <person name="Chen W.M."/>
        </authorList>
    </citation>
    <scope>NUCLEOTIDE SEQUENCE [LARGE SCALE GENOMIC DNA]</scope>
    <source>
        <strain evidence="10 11">STM-7</strain>
    </source>
</reference>
<dbReference type="GO" id="GO:0102130">
    <property type="term" value="F:malonyl-CoA methyltransferase activity"/>
    <property type="evidence" value="ECO:0007669"/>
    <property type="project" value="UniProtKB-EC"/>
</dbReference>
<keyword evidence="7 8" id="KW-0093">Biotin biosynthesis</keyword>
<organism evidence="10 11">
    <name type="scientific">Chitinibacter fontanus</name>
    <dbReference type="NCBI Taxonomy" id="1737446"/>
    <lineage>
        <taxon>Bacteria</taxon>
        <taxon>Pseudomonadati</taxon>
        <taxon>Pseudomonadota</taxon>
        <taxon>Betaproteobacteria</taxon>
        <taxon>Neisseriales</taxon>
        <taxon>Chitinibacteraceae</taxon>
        <taxon>Chitinibacter</taxon>
    </lineage>
</organism>
<dbReference type="NCBIfam" id="TIGR02072">
    <property type="entry name" value="BioC"/>
    <property type="match status" value="1"/>
</dbReference>
<keyword evidence="5 8" id="KW-0808">Transferase</keyword>
<keyword evidence="11" id="KW-1185">Reference proteome</keyword>
<dbReference type="RefSeq" id="WP_180307265.1">
    <property type="nucleotide sequence ID" value="NZ_CP058952.1"/>
</dbReference>
<accession>A0A7D5V886</accession>
<dbReference type="Gene3D" id="3.40.50.150">
    <property type="entry name" value="Vaccinia Virus protein VP39"/>
    <property type="match status" value="1"/>
</dbReference>
<proteinExistence type="inferred from homology"/>
<comment type="catalytic activity">
    <reaction evidence="1 8">
        <text>malonyl-[ACP] + S-adenosyl-L-methionine = malonyl-[ACP] methyl ester + S-adenosyl-L-homocysteine</text>
        <dbReference type="Rhea" id="RHEA:17105"/>
        <dbReference type="Rhea" id="RHEA-COMP:9623"/>
        <dbReference type="Rhea" id="RHEA-COMP:9954"/>
        <dbReference type="ChEBI" id="CHEBI:57856"/>
        <dbReference type="ChEBI" id="CHEBI:59789"/>
        <dbReference type="ChEBI" id="CHEBI:78449"/>
        <dbReference type="ChEBI" id="CHEBI:78845"/>
        <dbReference type="EC" id="2.1.1.197"/>
    </reaction>
</comment>
<evidence type="ECO:0000256" key="1">
    <source>
        <dbReference type="ARBA" id="ARBA00000852"/>
    </source>
</evidence>
<evidence type="ECO:0000256" key="7">
    <source>
        <dbReference type="ARBA" id="ARBA00022756"/>
    </source>
</evidence>
<dbReference type="EC" id="2.1.1.197" evidence="3 8"/>
<dbReference type="GO" id="GO:0032259">
    <property type="term" value="P:methylation"/>
    <property type="evidence" value="ECO:0007669"/>
    <property type="project" value="UniProtKB-KW"/>
</dbReference>
<dbReference type="Proteomes" id="UP000510822">
    <property type="component" value="Chromosome"/>
</dbReference>
<dbReference type="PANTHER" id="PTHR13090:SF1">
    <property type="entry name" value="ARGININE-HYDROXYLASE NDUFAF5, MITOCHONDRIAL"/>
    <property type="match status" value="1"/>
</dbReference>
<dbReference type="PANTHER" id="PTHR13090">
    <property type="entry name" value="ARGININE-HYDROXYLASE NDUFAF5, MITOCHONDRIAL"/>
    <property type="match status" value="1"/>
</dbReference>
<evidence type="ECO:0000256" key="5">
    <source>
        <dbReference type="ARBA" id="ARBA00022679"/>
    </source>
</evidence>
<gene>
    <name evidence="8 10" type="primary">bioC</name>
    <name evidence="10" type="ORF">HZU75_00390</name>
</gene>
<keyword evidence="4 8" id="KW-0489">Methyltransferase</keyword>
<dbReference type="KEGG" id="cfon:HZU75_00390"/>
<feature type="domain" description="Methyltransferase type 11" evidence="9">
    <location>
        <begin position="52"/>
        <end position="159"/>
    </location>
</feature>
<evidence type="ECO:0000313" key="10">
    <source>
        <dbReference type="EMBL" id="QLI80120.1"/>
    </source>
</evidence>
<dbReference type="EMBL" id="CP058952">
    <property type="protein sequence ID" value="QLI80120.1"/>
    <property type="molecule type" value="Genomic_DNA"/>
</dbReference>
<evidence type="ECO:0000259" key="9">
    <source>
        <dbReference type="Pfam" id="PF08241"/>
    </source>
</evidence>
<dbReference type="InterPro" id="IPR011814">
    <property type="entry name" value="BioC"/>
</dbReference>
<evidence type="ECO:0000256" key="4">
    <source>
        <dbReference type="ARBA" id="ARBA00022603"/>
    </source>
</evidence>
<comment type="pathway">
    <text evidence="2 8">Cofactor biosynthesis; biotin biosynthesis.</text>
</comment>
<dbReference type="InterPro" id="IPR029063">
    <property type="entry name" value="SAM-dependent_MTases_sf"/>
</dbReference>
<evidence type="ECO:0000256" key="8">
    <source>
        <dbReference type="HAMAP-Rule" id="MF_00835"/>
    </source>
</evidence>
<sequence>MSEQFHTQKHAIRTSFEKAAHSYDAAAVLQREIVDRMFERLELIRLSPPRVLDAGSGTGYAVPKLRSRFTDAQIIELDLAHSMLSVSREKQLGTGVKKLLKRLSSTTPAQVCSDIEQLPFADNSLDMIWSSLTLQWCNTPDAAFAEFQRVLKPGGLLMFATLGPDTLKELRSAFAGIDGYEHVNQFIDMHDLGDALITQGFATPVMDMEYLTLTYQDAKSVMQDLKGIGAHNTMQGRRTGMFGKAAWQQVQTQYEVLRRDGKLPCTYEVIYGHAWKNDRPRPQGVRPDGSQIIEFRPRNS</sequence>
<evidence type="ECO:0000256" key="3">
    <source>
        <dbReference type="ARBA" id="ARBA00012327"/>
    </source>
</evidence>
<dbReference type="UniPathway" id="UPA00078"/>
<comment type="similarity">
    <text evidence="8">Belongs to the methyltransferase superfamily.</text>
</comment>
<dbReference type="Pfam" id="PF08241">
    <property type="entry name" value="Methyltransf_11"/>
    <property type="match status" value="1"/>
</dbReference>
<evidence type="ECO:0000256" key="2">
    <source>
        <dbReference type="ARBA" id="ARBA00004746"/>
    </source>
</evidence>
<evidence type="ECO:0000256" key="6">
    <source>
        <dbReference type="ARBA" id="ARBA00022691"/>
    </source>
</evidence>
<comment type="function">
    <text evidence="8">Converts the free carboxyl group of a malonyl-thioester to its methyl ester by transfer of a methyl group from S-adenosyl-L-methionine (SAM). It allows to synthesize pimeloyl-ACP via the fatty acid synthetic pathway.</text>
</comment>
<dbReference type="AlphaFoldDB" id="A0A7D5V886"/>
<evidence type="ECO:0000313" key="11">
    <source>
        <dbReference type="Proteomes" id="UP000510822"/>
    </source>
</evidence>
<dbReference type="HAMAP" id="MF_00835">
    <property type="entry name" value="BioC"/>
    <property type="match status" value="1"/>
</dbReference>
<dbReference type="SUPFAM" id="SSF53335">
    <property type="entry name" value="S-adenosyl-L-methionine-dependent methyltransferases"/>
    <property type="match status" value="1"/>
</dbReference>
<dbReference type="InterPro" id="IPR013216">
    <property type="entry name" value="Methyltransf_11"/>
</dbReference>
<protein>
    <recommendedName>
        <fullName evidence="3 8">Malonyl-[acyl-carrier protein] O-methyltransferase</fullName>
        <shortName evidence="8">Malonyl-ACP O-methyltransferase</shortName>
        <ecNumber evidence="3 8">2.1.1.197</ecNumber>
    </recommendedName>
    <alternativeName>
        <fullName evidence="8">Biotin synthesis protein BioC</fullName>
    </alternativeName>
</protein>
<dbReference type="CDD" id="cd02440">
    <property type="entry name" value="AdoMet_MTases"/>
    <property type="match status" value="1"/>
</dbReference>
<dbReference type="GO" id="GO:0008757">
    <property type="term" value="F:S-adenosylmethionine-dependent methyltransferase activity"/>
    <property type="evidence" value="ECO:0007669"/>
    <property type="project" value="InterPro"/>
</dbReference>